<dbReference type="EMBL" id="CM043790">
    <property type="protein sequence ID" value="KAI4825094.1"/>
    <property type="molecule type" value="Genomic_DNA"/>
</dbReference>
<gene>
    <name evidence="1" type="ORF">KUCAC02_020792</name>
</gene>
<comment type="caution">
    <text evidence="1">The sequence shown here is derived from an EMBL/GenBank/DDBJ whole genome shotgun (WGS) entry which is preliminary data.</text>
</comment>
<evidence type="ECO:0000313" key="1">
    <source>
        <dbReference type="EMBL" id="KAI4825094.1"/>
    </source>
</evidence>
<accession>A0ACB9XDI0</accession>
<feature type="non-terminal residue" evidence="1">
    <location>
        <position position="1"/>
    </location>
</feature>
<sequence>APCLPRSLALVRSIVKRGTKLEENVKNQACVRKGRGSMRDEQDERGWSGAVYVARRPDLFQLCPGKKNVQPSQPRQLGYSQGAMEKLEGCSTMLELRELCGGGVMSQEQGVLYYFGTTRTWHLPCALSKSKRRLRKRALCGLQRF</sequence>
<protein>
    <submittedName>
        <fullName evidence="1">Uncharacterized protein</fullName>
    </submittedName>
</protein>
<evidence type="ECO:0000313" key="2">
    <source>
        <dbReference type="Proteomes" id="UP001057452"/>
    </source>
</evidence>
<keyword evidence="2" id="KW-1185">Reference proteome</keyword>
<dbReference type="Proteomes" id="UP001057452">
    <property type="component" value="Chromosome 6"/>
</dbReference>
<organism evidence="1 2">
    <name type="scientific">Chaenocephalus aceratus</name>
    <name type="common">Blackfin icefish</name>
    <name type="synonym">Chaenichthys aceratus</name>
    <dbReference type="NCBI Taxonomy" id="36190"/>
    <lineage>
        <taxon>Eukaryota</taxon>
        <taxon>Metazoa</taxon>
        <taxon>Chordata</taxon>
        <taxon>Craniata</taxon>
        <taxon>Vertebrata</taxon>
        <taxon>Euteleostomi</taxon>
        <taxon>Actinopterygii</taxon>
        <taxon>Neopterygii</taxon>
        <taxon>Teleostei</taxon>
        <taxon>Neoteleostei</taxon>
        <taxon>Acanthomorphata</taxon>
        <taxon>Eupercaria</taxon>
        <taxon>Perciformes</taxon>
        <taxon>Notothenioidei</taxon>
        <taxon>Channichthyidae</taxon>
        <taxon>Chaenocephalus</taxon>
    </lineage>
</organism>
<name>A0ACB9XDI0_CHAAC</name>
<proteinExistence type="predicted"/>
<reference evidence="1" key="1">
    <citation type="submission" date="2022-05" db="EMBL/GenBank/DDBJ databases">
        <title>Chromosome-level genome of Chaenocephalus aceratus.</title>
        <authorList>
            <person name="Park H."/>
        </authorList>
    </citation>
    <scope>NUCLEOTIDE SEQUENCE</scope>
    <source>
        <strain evidence="1">KU_202001</strain>
    </source>
</reference>